<organism evidence="3 4">
    <name type="scientific">Tautonia sociabilis</name>
    <dbReference type="NCBI Taxonomy" id="2080755"/>
    <lineage>
        <taxon>Bacteria</taxon>
        <taxon>Pseudomonadati</taxon>
        <taxon>Planctomycetota</taxon>
        <taxon>Planctomycetia</taxon>
        <taxon>Isosphaerales</taxon>
        <taxon>Isosphaeraceae</taxon>
        <taxon>Tautonia</taxon>
    </lineage>
</organism>
<dbReference type="Pfam" id="PF07963">
    <property type="entry name" value="N_methyl"/>
    <property type="match status" value="1"/>
</dbReference>
<dbReference type="AlphaFoldDB" id="A0A432MJT1"/>
<dbReference type="RefSeq" id="WP_126725673.1">
    <property type="nucleotide sequence ID" value="NZ_RYZH01000021.1"/>
</dbReference>
<reference evidence="3 4" key="2">
    <citation type="submission" date="2019-01" db="EMBL/GenBank/DDBJ databases">
        <title>Tautonia sociabilis, a novel thermotolerant planctomycete of Isosphaeraceae family, isolated from a 4000 m deep subterranean habitat.</title>
        <authorList>
            <person name="Kovaleva O.L."/>
            <person name="Elcheninov A.G."/>
            <person name="Van Heerden E."/>
            <person name="Toshchakov S.V."/>
            <person name="Novikov A."/>
            <person name="Bonch-Osmolovskaya E.A."/>
            <person name="Kublanov I.V."/>
        </authorList>
    </citation>
    <scope>NUCLEOTIDE SEQUENCE [LARGE SCALE GENOMIC DNA]</scope>
    <source>
        <strain evidence="3 4">GM2012</strain>
    </source>
</reference>
<dbReference type="PANTHER" id="PTHR30093">
    <property type="entry name" value="GENERAL SECRETION PATHWAY PROTEIN G"/>
    <property type="match status" value="1"/>
</dbReference>
<dbReference type="InterPro" id="IPR011453">
    <property type="entry name" value="DUF1559"/>
</dbReference>
<sequence length="348" mass="38242">MTRSYRAPALAVGRRGFTLIELLVVIAIIGVLIALLLPAVQQAREAARRSQCTNNLKQIGLALHNYESTHGALPPPKIRSSACTVLYPATNNLPAGAVLNTTGFSMILNFIEQEAMHSAYNFSQASSNSVGWSSYPNTVLIGDQTANTTVTSALISTYVCPSDIPAETRTVTNSVPYYMLEGRRSNYVMMASQYTEYNCPPNASSSSIRNVRGMFFTDLSTKLAEVKDGLSNTVMIGESRQEKWSEYYGPFWGSGTHTSTHGTVYPPTHQWSPTSLPNAPWYQYGSWTTDQNPKKLGYAWRISSQHPGGVNMTMGDGSVRFIKNTIDAYVWWSLQTIAGGEVISADQY</sequence>
<proteinExistence type="predicted"/>
<dbReference type="Pfam" id="PF07596">
    <property type="entry name" value="SBP_bac_10"/>
    <property type="match status" value="1"/>
</dbReference>
<keyword evidence="1" id="KW-0812">Transmembrane</keyword>
<comment type="caution">
    <text evidence="3">The sequence shown here is derived from an EMBL/GenBank/DDBJ whole genome shotgun (WGS) entry which is preliminary data.</text>
</comment>
<dbReference type="OrthoDB" id="241095at2"/>
<feature type="transmembrane region" description="Helical" evidence="1">
    <location>
        <begin position="20"/>
        <end position="40"/>
    </location>
</feature>
<evidence type="ECO:0000259" key="2">
    <source>
        <dbReference type="Pfam" id="PF07596"/>
    </source>
</evidence>
<protein>
    <submittedName>
        <fullName evidence="3">DUF1559 domain-containing protein</fullName>
    </submittedName>
</protein>
<name>A0A432MJT1_9BACT</name>
<dbReference type="InterPro" id="IPR012902">
    <property type="entry name" value="N_methyl_site"/>
</dbReference>
<dbReference type="SUPFAM" id="SSF54523">
    <property type="entry name" value="Pili subunits"/>
    <property type="match status" value="1"/>
</dbReference>
<keyword evidence="4" id="KW-1185">Reference proteome</keyword>
<feature type="domain" description="DUF1559" evidence="2">
    <location>
        <begin position="41"/>
        <end position="328"/>
    </location>
</feature>
<evidence type="ECO:0000256" key="1">
    <source>
        <dbReference type="SAM" id="Phobius"/>
    </source>
</evidence>
<dbReference type="PANTHER" id="PTHR30093:SF2">
    <property type="entry name" value="TYPE II SECRETION SYSTEM PROTEIN H"/>
    <property type="match status" value="1"/>
</dbReference>
<dbReference type="EMBL" id="RYZH01000021">
    <property type="protein sequence ID" value="RUL87457.1"/>
    <property type="molecule type" value="Genomic_DNA"/>
</dbReference>
<accession>A0A432MJT1</accession>
<evidence type="ECO:0000313" key="4">
    <source>
        <dbReference type="Proteomes" id="UP000280296"/>
    </source>
</evidence>
<dbReference type="InterPro" id="IPR027558">
    <property type="entry name" value="Pre_pil_HX9DG_C"/>
</dbReference>
<dbReference type="PROSITE" id="PS00409">
    <property type="entry name" value="PROKAR_NTER_METHYL"/>
    <property type="match status" value="1"/>
</dbReference>
<gene>
    <name evidence="3" type="ORF">TsocGM_12310</name>
</gene>
<evidence type="ECO:0000313" key="3">
    <source>
        <dbReference type="EMBL" id="RUL87457.1"/>
    </source>
</evidence>
<reference evidence="3 4" key="1">
    <citation type="submission" date="2018-12" db="EMBL/GenBank/DDBJ databases">
        <authorList>
            <person name="Toschakov S.V."/>
        </authorList>
    </citation>
    <scope>NUCLEOTIDE SEQUENCE [LARGE SCALE GENOMIC DNA]</scope>
    <source>
        <strain evidence="3 4">GM2012</strain>
    </source>
</reference>
<keyword evidence="1" id="KW-0472">Membrane</keyword>
<dbReference type="InterPro" id="IPR045584">
    <property type="entry name" value="Pilin-like"/>
</dbReference>
<dbReference type="NCBIfam" id="TIGR04294">
    <property type="entry name" value="pre_pil_HX9DG"/>
    <property type="match status" value="1"/>
</dbReference>
<dbReference type="Proteomes" id="UP000280296">
    <property type="component" value="Unassembled WGS sequence"/>
</dbReference>
<keyword evidence="1" id="KW-1133">Transmembrane helix</keyword>
<dbReference type="Gene3D" id="3.30.700.10">
    <property type="entry name" value="Glycoprotein, Type 4 Pilin"/>
    <property type="match status" value="1"/>
</dbReference>
<dbReference type="NCBIfam" id="TIGR02532">
    <property type="entry name" value="IV_pilin_GFxxxE"/>
    <property type="match status" value="1"/>
</dbReference>